<reference evidence="3" key="1">
    <citation type="submission" date="2022-11" db="UniProtKB">
        <authorList>
            <consortium name="WormBaseParasite"/>
        </authorList>
    </citation>
    <scope>IDENTIFICATION</scope>
</reference>
<dbReference type="AlphaFoldDB" id="A0A915KQ60"/>
<evidence type="ECO:0000313" key="3">
    <source>
        <dbReference type="WBParaSite" id="nRc.2.0.1.t40215-RA"/>
    </source>
</evidence>
<feature type="region of interest" description="Disordered" evidence="1">
    <location>
        <begin position="81"/>
        <end position="100"/>
    </location>
</feature>
<proteinExistence type="predicted"/>
<dbReference type="Proteomes" id="UP000887565">
    <property type="component" value="Unplaced"/>
</dbReference>
<protein>
    <submittedName>
        <fullName evidence="3">Uncharacterized protein</fullName>
    </submittedName>
</protein>
<organism evidence="2 3">
    <name type="scientific">Romanomermis culicivorax</name>
    <name type="common">Nematode worm</name>
    <dbReference type="NCBI Taxonomy" id="13658"/>
    <lineage>
        <taxon>Eukaryota</taxon>
        <taxon>Metazoa</taxon>
        <taxon>Ecdysozoa</taxon>
        <taxon>Nematoda</taxon>
        <taxon>Enoplea</taxon>
        <taxon>Dorylaimia</taxon>
        <taxon>Mermithida</taxon>
        <taxon>Mermithoidea</taxon>
        <taxon>Mermithidae</taxon>
        <taxon>Romanomermis</taxon>
    </lineage>
</organism>
<evidence type="ECO:0000313" key="2">
    <source>
        <dbReference type="Proteomes" id="UP000887565"/>
    </source>
</evidence>
<evidence type="ECO:0000256" key="1">
    <source>
        <dbReference type="SAM" id="MobiDB-lite"/>
    </source>
</evidence>
<dbReference type="WBParaSite" id="nRc.2.0.1.t40215-RA">
    <property type="protein sequence ID" value="nRc.2.0.1.t40215-RA"/>
    <property type="gene ID" value="nRc.2.0.1.g40215"/>
</dbReference>
<accession>A0A915KQ60</accession>
<keyword evidence="2" id="KW-1185">Reference proteome</keyword>
<sequence length="100" mass="11958">GRSRLFESFGLGADARRRTRKFGLRLLRTRVYYYFPRIRRRSFEFGVDFTTTRSPDRSYSPLSGGHSHFADIRRRLFQHGQRFERDGRRTGRHGLLQPSH</sequence>
<name>A0A915KQ60_ROMCU</name>